<dbReference type="Proteomes" id="UP000828941">
    <property type="component" value="Chromosome 2"/>
</dbReference>
<comment type="caution">
    <text evidence="1">The sequence shown here is derived from an EMBL/GenBank/DDBJ whole genome shotgun (WGS) entry which is preliminary data.</text>
</comment>
<proteinExistence type="predicted"/>
<keyword evidence="2" id="KW-1185">Reference proteome</keyword>
<name>A0ACB9PYS1_BAUVA</name>
<reference evidence="1 2" key="1">
    <citation type="journal article" date="2022" name="DNA Res.">
        <title>Chromosomal-level genome assembly of the orchid tree Bauhinia variegata (Leguminosae; Cercidoideae) supports the allotetraploid origin hypothesis of Bauhinia.</title>
        <authorList>
            <person name="Zhong Y."/>
            <person name="Chen Y."/>
            <person name="Zheng D."/>
            <person name="Pang J."/>
            <person name="Liu Y."/>
            <person name="Luo S."/>
            <person name="Meng S."/>
            <person name="Qian L."/>
            <person name="Wei D."/>
            <person name="Dai S."/>
            <person name="Zhou R."/>
        </authorList>
    </citation>
    <scope>NUCLEOTIDE SEQUENCE [LARGE SCALE GENOMIC DNA]</scope>
    <source>
        <strain evidence="1">BV-YZ2020</strain>
    </source>
</reference>
<dbReference type="EMBL" id="CM039427">
    <property type="protein sequence ID" value="KAI4353169.1"/>
    <property type="molecule type" value="Genomic_DNA"/>
</dbReference>
<organism evidence="1 2">
    <name type="scientific">Bauhinia variegata</name>
    <name type="common">Purple orchid tree</name>
    <name type="synonym">Phanera variegata</name>
    <dbReference type="NCBI Taxonomy" id="167791"/>
    <lineage>
        <taxon>Eukaryota</taxon>
        <taxon>Viridiplantae</taxon>
        <taxon>Streptophyta</taxon>
        <taxon>Embryophyta</taxon>
        <taxon>Tracheophyta</taxon>
        <taxon>Spermatophyta</taxon>
        <taxon>Magnoliopsida</taxon>
        <taxon>eudicotyledons</taxon>
        <taxon>Gunneridae</taxon>
        <taxon>Pentapetalae</taxon>
        <taxon>rosids</taxon>
        <taxon>fabids</taxon>
        <taxon>Fabales</taxon>
        <taxon>Fabaceae</taxon>
        <taxon>Cercidoideae</taxon>
        <taxon>Cercideae</taxon>
        <taxon>Bauhiniinae</taxon>
        <taxon>Bauhinia</taxon>
    </lineage>
</organism>
<accession>A0ACB9PYS1</accession>
<evidence type="ECO:0000313" key="2">
    <source>
        <dbReference type="Proteomes" id="UP000828941"/>
    </source>
</evidence>
<gene>
    <name evidence="1" type="ORF">L6164_002140</name>
</gene>
<evidence type="ECO:0000313" key="1">
    <source>
        <dbReference type="EMBL" id="KAI4353169.1"/>
    </source>
</evidence>
<sequence>MALDNRFVILEETRKRAEENYESSMSKIQRAPYYMLRLKNYGKYLFPNLISIGPIHHGVAKLKRGEQHKLMWASMYAEANQQTPQVLHKRIADNIARLRGFFSWHEIGLADNHYSNDDLAWMLFVDGCSVLQIFEKANLSRLEDLKVKVDIVAIVRDLLLLENQLPYEVLKLLSEDESKLKLSMYSFCELQNMFTVIESPYSLPFTEPEHQIEIIMHSSPPTHLLDCLRTCILSSGMDSIDKGKPQLEEGLTAHVTSAHANKKERYISYRNIQELKAAAIGVKRQKNISLKNICFSSSLFGGNLHLPPLFLDDSTVTILLNLVAYEMCPDFKNKFEISSFIKLLDVLVDSPEDVKELRSSGILHNSLGSDEEVVEFFNVGSTLLHSPTLYSRIREVIEMQYKRKLSIWMVEAYYTYFRSPWTIIASLAALIILVLTTLQTWQAFESNSK</sequence>
<protein>
    <submittedName>
        <fullName evidence="1">Uncharacterized protein</fullName>
    </submittedName>
</protein>